<keyword evidence="2" id="KW-0812">Transmembrane</keyword>
<reference evidence="3" key="1">
    <citation type="submission" date="2022-07" db="EMBL/GenBank/DDBJ databases">
        <title>Phylogenomic reconstructions and comparative analyses of Kickxellomycotina fungi.</title>
        <authorList>
            <person name="Reynolds N.K."/>
            <person name="Stajich J.E."/>
            <person name="Barry K."/>
            <person name="Grigoriev I.V."/>
            <person name="Crous P."/>
            <person name="Smith M.E."/>
        </authorList>
    </citation>
    <scope>NUCLEOTIDE SEQUENCE</scope>
    <source>
        <strain evidence="3">NRRL 1566</strain>
    </source>
</reference>
<comment type="caution">
    <text evidence="3">The sequence shown here is derived from an EMBL/GenBank/DDBJ whole genome shotgun (WGS) entry which is preliminary data.</text>
</comment>
<keyword evidence="2" id="KW-0472">Membrane</keyword>
<feature type="non-terminal residue" evidence="3">
    <location>
        <position position="195"/>
    </location>
</feature>
<feature type="region of interest" description="Disordered" evidence="1">
    <location>
        <begin position="1"/>
        <end position="21"/>
    </location>
</feature>
<keyword evidence="2" id="KW-1133">Transmembrane helix</keyword>
<protein>
    <submittedName>
        <fullName evidence="3">Uncharacterized protein</fullName>
    </submittedName>
</protein>
<evidence type="ECO:0000313" key="4">
    <source>
        <dbReference type="Proteomes" id="UP001139887"/>
    </source>
</evidence>
<feature type="transmembrane region" description="Helical" evidence="2">
    <location>
        <begin position="114"/>
        <end position="134"/>
    </location>
</feature>
<dbReference type="AlphaFoldDB" id="A0A9W8I739"/>
<gene>
    <name evidence="3" type="ORF">IWW36_003819</name>
</gene>
<name>A0A9W8I739_9FUNG</name>
<organism evidence="3 4">
    <name type="scientific">Coemansia brasiliensis</name>
    <dbReference type="NCBI Taxonomy" id="2650707"/>
    <lineage>
        <taxon>Eukaryota</taxon>
        <taxon>Fungi</taxon>
        <taxon>Fungi incertae sedis</taxon>
        <taxon>Zoopagomycota</taxon>
        <taxon>Kickxellomycotina</taxon>
        <taxon>Kickxellomycetes</taxon>
        <taxon>Kickxellales</taxon>
        <taxon>Kickxellaceae</taxon>
        <taxon>Coemansia</taxon>
    </lineage>
</organism>
<evidence type="ECO:0000313" key="3">
    <source>
        <dbReference type="EMBL" id="KAJ2847518.1"/>
    </source>
</evidence>
<sequence>MSNGRKQQYLELESNRSVSTNMNGQEREGIFARGVGFEDQNISDSNDGGKQRQSMFGTLRNAIAGRPSMGAGEKLAAIKEKPRQSMGGTGGEGNMEKGNHEHIEAVEITRKRKLWVLFTWMATFWAPSPLLAWCGRMKRPDVRMAWREKVAICAIVLLLWFVLLFIIIGLGLILCPKQNVWTMDDITNINEPKKS</sequence>
<proteinExistence type="predicted"/>
<feature type="transmembrane region" description="Helical" evidence="2">
    <location>
        <begin position="150"/>
        <end position="174"/>
    </location>
</feature>
<keyword evidence="4" id="KW-1185">Reference proteome</keyword>
<dbReference type="EMBL" id="JANBUW010000301">
    <property type="protein sequence ID" value="KAJ2847518.1"/>
    <property type="molecule type" value="Genomic_DNA"/>
</dbReference>
<dbReference type="Proteomes" id="UP001139887">
    <property type="component" value="Unassembled WGS sequence"/>
</dbReference>
<dbReference type="OrthoDB" id="2686234at2759"/>
<evidence type="ECO:0000256" key="1">
    <source>
        <dbReference type="SAM" id="MobiDB-lite"/>
    </source>
</evidence>
<evidence type="ECO:0000256" key="2">
    <source>
        <dbReference type="SAM" id="Phobius"/>
    </source>
</evidence>
<accession>A0A9W8I739</accession>